<dbReference type="EMBL" id="CP036291">
    <property type="protein sequence ID" value="QDU86895.1"/>
    <property type="molecule type" value="Genomic_DNA"/>
</dbReference>
<evidence type="ECO:0000256" key="2">
    <source>
        <dbReference type="SAM" id="Phobius"/>
    </source>
</evidence>
<dbReference type="Proteomes" id="UP000317429">
    <property type="component" value="Chromosome"/>
</dbReference>
<dbReference type="KEGG" id="pnd:Pla175_02490"/>
<protein>
    <submittedName>
        <fullName evidence="3">Uncharacterized protein</fullName>
    </submittedName>
</protein>
<feature type="region of interest" description="Disordered" evidence="1">
    <location>
        <begin position="36"/>
        <end position="64"/>
    </location>
</feature>
<keyword evidence="4" id="KW-1185">Reference proteome</keyword>
<feature type="transmembrane region" description="Helical" evidence="2">
    <location>
        <begin position="6"/>
        <end position="26"/>
    </location>
</feature>
<evidence type="ECO:0000313" key="4">
    <source>
        <dbReference type="Proteomes" id="UP000317429"/>
    </source>
</evidence>
<gene>
    <name evidence="3" type="ORF">Pla175_02490</name>
</gene>
<dbReference type="RefSeq" id="WP_145280536.1">
    <property type="nucleotide sequence ID" value="NZ_CP036291.1"/>
</dbReference>
<keyword evidence="2" id="KW-0472">Membrane</keyword>
<accession>A0A518D602</accession>
<evidence type="ECO:0000313" key="3">
    <source>
        <dbReference type="EMBL" id="QDU86895.1"/>
    </source>
</evidence>
<organism evidence="3 4">
    <name type="scientific">Pirellulimonas nuda</name>
    <dbReference type="NCBI Taxonomy" id="2528009"/>
    <lineage>
        <taxon>Bacteria</taxon>
        <taxon>Pseudomonadati</taxon>
        <taxon>Planctomycetota</taxon>
        <taxon>Planctomycetia</taxon>
        <taxon>Pirellulales</taxon>
        <taxon>Lacipirellulaceae</taxon>
        <taxon>Pirellulimonas</taxon>
    </lineage>
</organism>
<sequence>MLYDLAHVAPMAAFVFVWTMIAWMLVGDRLGEIRTRRPEASVKPAPKPAPHFRRRANRGQKAAV</sequence>
<reference evidence="3 4" key="1">
    <citation type="submission" date="2019-02" db="EMBL/GenBank/DDBJ databases">
        <title>Deep-cultivation of Planctomycetes and their phenomic and genomic characterization uncovers novel biology.</title>
        <authorList>
            <person name="Wiegand S."/>
            <person name="Jogler M."/>
            <person name="Boedeker C."/>
            <person name="Pinto D."/>
            <person name="Vollmers J."/>
            <person name="Rivas-Marin E."/>
            <person name="Kohn T."/>
            <person name="Peeters S.H."/>
            <person name="Heuer A."/>
            <person name="Rast P."/>
            <person name="Oberbeckmann S."/>
            <person name="Bunk B."/>
            <person name="Jeske O."/>
            <person name="Meyerdierks A."/>
            <person name="Storesund J.E."/>
            <person name="Kallscheuer N."/>
            <person name="Luecker S."/>
            <person name="Lage O.M."/>
            <person name="Pohl T."/>
            <person name="Merkel B.J."/>
            <person name="Hornburger P."/>
            <person name="Mueller R.-W."/>
            <person name="Bruemmer F."/>
            <person name="Labrenz M."/>
            <person name="Spormann A.M."/>
            <person name="Op den Camp H."/>
            <person name="Overmann J."/>
            <person name="Amann R."/>
            <person name="Jetten M.S.M."/>
            <person name="Mascher T."/>
            <person name="Medema M.H."/>
            <person name="Devos D.P."/>
            <person name="Kaster A.-K."/>
            <person name="Ovreas L."/>
            <person name="Rohde M."/>
            <person name="Galperin M.Y."/>
            <person name="Jogler C."/>
        </authorList>
    </citation>
    <scope>NUCLEOTIDE SEQUENCE [LARGE SCALE GENOMIC DNA]</scope>
    <source>
        <strain evidence="3 4">Pla175</strain>
    </source>
</reference>
<name>A0A518D602_9BACT</name>
<dbReference type="AlphaFoldDB" id="A0A518D602"/>
<keyword evidence="2" id="KW-0812">Transmembrane</keyword>
<evidence type="ECO:0000256" key="1">
    <source>
        <dbReference type="SAM" id="MobiDB-lite"/>
    </source>
</evidence>
<keyword evidence="2" id="KW-1133">Transmembrane helix</keyword>
<proteinExistence type="predicted"/>